<feature type="compositionally biased region" description="Gly residues" evidence="1">
    <location>
        <begin position="39"/>
        <end position="48"/>
    </location>
</feature>
<feature type="region of interest" description="Disordered" evidence="1">
    <location>
        <begin position="79"/>
        <end position="115"/>
    </location>
</feature>
<dbReference type="Proteomes" id="UP000823775">
    <property type="component" value="Unassembled WGS sequence"/>
</dbReference>
<feature type="region of interest" description="Disordered" evidence="1">
    <location>
        <begin position="1"/>
        <end position="59"/>
    </location>
</feature>
<accession>A0ABS8V7D7</accession>
<feature type="compositionally biased region" description="Basic and acidic residues" evidence="1">
    <location>
        <begin position="49"/>
        <end position="59"/>
    </location>
</feature>
<reference evidence="2 3" key="1">
    <citation type="journal article" date="2021" name="BMC Genomics">
        <title>Datura genome reveals duplications of psychoactive alkaloid biosynthetic genes and high mutation rate following tissue culture.</title>
        <authorList>
            <person name="Rajewski A."/>
            <person name="Carter-House D."/>
            <person name="Stajich J."/>
            <person name="Litt A."/>
        </authorList>
    </citation>
    <scope>NUCLEOTIDE SEQUENCE [LARGE SCALE GENOMIC DNA]</scope>
    <source>
        <strain evidence="2">AR-01</strain>
    </source>
</reference>
<organism evidence="2 3">
    <name type="scientific">Datura stramonium</name>
    <name type="common">Jimsonweed</name>
    <name type="synonym">Common thornapple</name>
    <dbReference type="NCBI Taxonomy" id="4076"/>
    <lineage>
        <taxon>Eukaryota</taxon>
        <taxon>Viridiplantae</taxon>
        <taxon>Streptophyta</taxon>
        <taxon>Embryophyta</taxon>
        <taxon>Tracheophyta</taxon>
        <taxon>Spermatophyta</taxon>
        <taxon>Magnoliopsida</taxon>
        <taxon>eudicotyledons</taxon>
        <taxon>Gunneridae</taxon>
        <taxon>Pentapetalae</taxon>
        <taxon>asterids</taxon>
        <taxon>lamiids</taxon>
        <taxon>Solanales</taxon>
        <taxon>Solanaceae</taxon>
        <taxon>Solanoideae</taxon>
        <taxon>Datureae</taxon>
        <taxon>Datura</taxon>
    </lineage>
</organism>
<comment type="caution">
    <text evidence="2">The sequence shown here is derived from an EMBL/GenBank/DDBJ whole genome shotgun (WGS) entry which is preliminary data.</text>
</comment>
<protein>
    <submittedName>
        <fullName evidence="2">Uncharacterized protein</fullName>
    </submittedName>
</protein>
<feature type="compositionally biased region" description="Basic and acidic residues" evidence="1">
    <location>
        <begin position="1"/>
        <end position="15"/>
    </location>
</feature>
<sequence length="115" mass="12376">MERGLWKSGEEEKRTRVVGGGRRSAGVNGGVRRGRLTGINGGSRYGSRGGEEDRGRSIGERVYGGSCVEEEVWRLGRKKGSECRERSEGQSLAGRRGGEGSEEKGMGGSLFLVKN</sequence>
<keyword evidence="3" id="KW-1185">Reference proteome</keyword>
<feature type="compositionally biased region" description="Gly residues" evidence="1">
    <location>
        <begin position="18"/>
        <end position="31"/>
    </location>
</feature>
<evidence type="ECO:0000256" key="1">
    <source>
        <dbReference type="SAM" id="MobiDB-lite"/>
    </source>
</evidence>
<feature type="compositionally biased region" description="Basic and acidic residues" evidence="1">
    <location>
        <begin position="96"/>
        <end position="105"/>
    </location>
</feature>
<name>A0ABS8V7D7_DATST</name>
<evidence type="ECO:0000313" key="2">
    <source>
        <dbReference type="EMBL" id="MCD9642634.1"/>
    </source>
</evidence>
<evidence type="ECO:0000313" key="3">
    <source>
        <dbReference type="Proteomes" id="UP000823775"/>
    </source>
</evidence>
<feature type="compositionally biased region" description="Basic and acidic residues" evidence="1">
    <location>
        <begin position="79"/>
        <end position="88"/>
    </location>
</feature>
<dbReference type="EMBL" id="JACEIK010003671">
    <property type="protein sequence ID" value="MCD9642634.1"/>
    <property type="molecule type" value="Genomic_DNA"/>
</dbReference>
<proteinExistence type="predicted"/>
<gene>
    <name evidence="2" type="ORF">HAX54_029522</name>
</gene>